<sequence length="78" mass="8149">MGAAQGRVVTVRAAPTPVEPLVAGPPARLLDVRHAVATRLPLTVGIVVALSVAVDALVIRPCRTHPQEISRSPASREL</sequence>
<dbReference type="RefSeq" id="WP_168095126.1">
    <property type="nucleotide sequence ID" value="NZ_JAATER010000357.1"/>
</dbReference>
<name>A0A9X2RLT8_9ACTN</name>
<organism evidence="1 2">
    <name type="scientific">Streptomyces telluris</name>
    <dbReference type="NCBI Taxonomy" id="2720021"/>
    <lineage>
        <taxon>Bacteria</taxon>
        <taxon>Bacillati</taxon>
        <taxon>Actinomycetota</taxon>
        <taxon>Actinomycetes</taxon>
        <taxon>Kitasatosporales</taxon>
        <taxon>Streptomycetaceae</taxon>
        <taxon>Streptomyces</taxon>
    </lineage>
</organism>
<evidence type="ECO:0000313" key="2">
    <source>
        <dbReference type="Proteomes" id="UP001142374"/>
    </source>
</evidence>
<accession>A0A9X2RLT8</accession>
<gene>
    <name evidence="1" type="ORF">NQU55_15675</name>
</gene>
<proteinExistence type="predicted"/>
<comment type="caution">
    <text evidence="1">The sequence shown here is derived from an EMBL/GenBank/DDBJ whole genome shotgun (WGS) entry which is preliminary data.</text>
</comment>
<dbReference type="AlphaFoldDB" id="A0A9X2RLT8"/>
<dbReference type="Proteomes" id="UP001142374">
    <property type="component" value="Unassembled WGS sequence"/>
</dbReference>
<reference evidence="1" key="1">
    <citation type="submission" date="2022-06" db="EMBL/GenBank/DDBJ databases">
        <title>WGS of actinobacteria.</title>
        <authorList>
            <person name="Thawai C."/>
        </authorList>
    </citation>
    <scope>NUCLEOTIDE SEQUENCE</scope>
    <source>
        <strain evidence="1">AA8</strain>
    </source>
</reference>
<evidence type="ECO:0000313" key="1">
    <source>
        <dbReference type="EMBL" id="MCQ8771193.1"/>
    </source>
</evidence>
<dbReference type="EMBL" id="JANIID010000012">
    <property type="protein sequence ID" value="MCQ8771193.1"/>
    <property type="molecule type" value="Genomic_DNA"/>
</dbReference>
<keyword evidence="2" id="KW-1185">Reference proteome</keyword>
<protein>
    <submittedName>
        <fullName evidence="1">Uncharacterized protein</fullName>
    </submittedName>
</protein>